<evidence type="ECO:0000313" key="3">
    <source>
        <dbReference type="Proteomes" id="UP001374579"/>
    </source>
</evidence>
<comment type="caution">
    <text evidence="2">The sequence shown here is derived from an EMBL/GenBank/DDBJ whole genome shotgun (WGS) entry which is preliminary data.</text>
</comment>
<feature type="chain" id="PRO_5042997103" evidence="1">
    <location>
        <begin position="25"/>
        <end position="162"/>
    </location>
</feature>
<name>A0AAN9ATL7_9CAEN</name>
<proteinExistence type="predicted"/>
<dbReference type="AlphaFoldDB" id="A0AAN9ATL7"/>
<evidence type="ECO:0000256" key="1">
    <source>
        <dbReference type="SAM" id="SignalP"/>
    </source>
</evidence>
<evidence type="ECO:0000313" key="2">
    <source>
        <dbReference type="EMBL" id="KAK7093053.1"/>
    </source>
</evidence>
<keyword evidence="3" id="KW-1185">Reference proteome</keyword>
<protein>
    <submittedName>
        <fullName evidence="2">Uncharacterized protein</fullName>
    </submittedName>
</protein>
<reference evidence="2 3" key="1">
    <citation type="submission" date="2024-02" db="EMBL/GenBank/DDBJ databases">
        <title>Chromosome-scale genome assembly of the rough periwinkle Littorina saxatilis.</title>
        <authorList>
            <person name="De Jode A."/>
            <person name="Faria R."/>
            <person name="Formenti G."/>
            <person name="Sims Y."/>
            <person name="Smith T.P."/>
            <person name="Tracey A."/>
            <person name="Wood J.M.D."/>
            <person name="Zagrodzka Z.B."/>
            <person name="Johannesson K."/>
            <person name="Butlin R.K."/>
            <person name="Leder E.H."/>
        </authorList>
    </citation>
    <scope>NUCLEOTIDE SEQUENCE [LARGE SCALE GENOMIC DNA]</scope>
    <source>
        <strain evidence="2">Snail1</strain>
        <tissue evidence="2">Muscle</tissue>
    </source>
</reference>
<dbReference type="EMBL" id="JBAMIC010000021">
    <property type="protein sequence ID" value="KAK7093053.1"/>
    <property type="molecule type" value="Genomic_DNA"/>
</dbReference>
<feature type="signal peptide" evidence="1">
    <location>
        <begin position="1"/>
        <end position="24"/>
    </location>
</feature>
<gene>
    <name evidence="2" type="ORF">V1264_008707</name>
</gene>
<dbReference type="Proteomes" id="UP001374579">
    <property type="component" value="Unassembled WGS sequence"/>
</dbReference>
<organism evidence="2 3">
    <name type="scientific">Littorina saxatilis</name>
    <dbReference type="NCBI Taxonomy" id="31220"/>
    <lineage>
        <taxon>Eukaryota</taxon>
        <taxon>Metazoa</taxon>
        <taxon>Spiralia</taxon>
        <taxon>Lophotrochozoa</taxon>
        <taxon>Mollusca</taxon>
        <taxon>Gastropoda</taxon>
        <taxon>Caenogastropoda</taxon>
        <taxon>Littorinimorpha</taxon>
        <taxon>Littorinoidea</taxon>
        <taxon>Littorinidae</taxon>
        <taxon>Littorina</taxon>
    </lineage>
</organism>
<sequence length="162" mass="17606">MQLSSRSVLLLVLCVMLTSQQANACQCPSCNYSNAAQNCQCCIYRQLGKRSDPALTFNLPVPSYAALFRYMAAPSAMANHVPQRATNTDRVDADDWSAQAGNNLYGAAREAYPVTSGLGDGPTLTKGVTGYGRFNQRMSLSRLFEIFNLANALQSAQSDSQY</sequence>
<keyword evidence="1" id="KW-0732">Signal</keyword>
<accession>A0AAN9ATL7</accession>